<organism evidence="1 2">
    <name type="scientific">Candidatus Roizmanbacteria bacterium RIFCSPHIGHO2_01_FULL_39_12c</name>
    <dbReference type="NCBI Taxonomy" id="1802031"/>
    <lineage>
        <taxon>Bacteria</taxon>
        <taxon>Candidatus Roizmaniibacteriota</taxon>
    </lineage>
</organism>
<dbReference type="AlphaFoldDB" id="A0A1F7GF17"/>
<dbReference type="Proteomes" id="UP000177208">
    <property type="component" value="Unassembled WGS sequence"/>
</dbReference>
<dbReference type="EMBL" id="MFZG01000005">
    <property type="protein sequence ID" value="OGK17520.1"/>
    <property type="molecule type" value="Genomic_DNA"/>
</dbReference>
<accession>A0A1F7GF17</accession>
<proteinExistence type="predicted"/>
<gene>
    <name evidence="1" type="ORF">A2774_00840</name>
</gene>
<reference evidence="1 2" key="1">
    <citation type="journal article" date="2016" name="Nat. Commun.">
        <title>Thousands of microbial genomes shed light on interconnected biogeochemical processes in an aquifer system.</title>
        <authorList>
            <person name="Anantharaman K."/>
            <person name="Brown C.T."/>
            <person name="Hug L.A."/>
            <person name="Sharon I."/>
            <person name="Castelle C.J."/>
            <person name="Probst A.J."/>
            <person name="Thomas B.C."/>
            <person name="Singh A."/>
            <person name="Wilkins M.J."/>
            <person name="Karaoz U."/>
            <person name="Brodie E.L."/>
            <person name="Williams K.H."/>
            <person name="Hubbard S.S."/>
            <person name="Banfield J.F."/>
        </authorList>
    </citation>
    <scope>NUCLEOTIDE SEQUENCE [LARGE SCALE GENOMIC DNA]</scope>
</reference>
<protein>
    <submittedName>
        <fullName evidence="1">Uncharacterized protein</fullName>
    </submittedName>
</protein>
<sequence length="340" mass="38767">MTAQLIDNGPAINLPLEALITTDTRFNYGIPVNLFIDRFGVNNPGVREVLKLHPPLVYMLGRVSGESSGTTDRLQPDKVSRPIYSLLEGSGMFGLENPDDARRWPGIFGHGLGTARQAWFVFNLFKQLTPQQRAAFEQAGFSFEECDDLEPGVVRDFMMIDHLSRRIWDERRSDGVNITGLSGESPGEMARNLLFKYKAPVEFLNLIRIEDHVHQLAERAIDGEEGSKYFPFIVDAILTYVDWTFERSPIELKSRFARLREYRKDIPGEILKTLESCGTTFESTVNSILGIDLFAELKNIPPYAWEYRIRQAYCAPSGVKMQEVFPEYFAQYPQLLNLPE</sequence>
<name>A0A1F7GF17_9BACT</name>
<evidence type="ECO:0000313" key="2">
    <source>
        <dbReference type="Proteomes" id="UP000177208"/>
    </source>
</evidence>
<evidence type="ECO:0000313" key="1">
    <source>
        <dbReference type="EMBL" id="OGK17520.1"/>
    </source>
</evidence>
<comment type="caution">
    <text evidence="1">The sequence shown here is derived from an EMBL/GenBank/DDBJ whole genome shotgun (WGS) entry which is preliminary data.</text>
</comment>